<dbReference type="AlphaFoldDB" id="A0A2A2SAU1"/>
<dbReference type="Proteomes" id="UP000218151">
    <property type="component" value="Unassembled WGS sequence"/>
</dbReference>
<dbReference type="OrthoDB" id="7596562at2"/>
<evidence type="ECO:0000313" key="1">
    <source>
        <dbReference type="EMBL" id="PAX06369.1"/>
    </source>
</evidence>
<gene>
    <name evidence="1" type="ORF">CKY28_17345</name>
</gene>
<evidence type="ECO:0000313" key="2">
    <source>
        <dbReference type="Proteomes" id="UP000218151"/>
    </source>
</evidence>
<dbReference type="RefSeq" id="WP_095999660.1">
    <property type="nucleotide sequence ID" value="NZ_NSLI01000007.1"/>
</dbReference>
<sequence>MPSRYENLRNAVARLAAPAEQQVAYLDRIHAPLADGASAIGYGNDELALELDDYFSPACDMIFYGELSEAERTAILPLSKLLGKLGGQEHADFWRREALFNDPRWAEVRSHAAQALEHLPDEPRAFGRFA</sequence>
<proteinExistence type="predicted"/>
<name>A0A2A2SAU1_9SPHN</name>
<keyword evidence="2" id="KW-1185">Reference proteome</keyword>
<accession>A0A2A2SAU1</accession>
<protein>
    <submittedName>
        <fullName evidence="1">Uncharacterized protein</fullName>
    </submittedName>
</protein>
<reference evidence="2" key="1">
    <citation type="submission" date="2017-09" db="EMBL/GenBank/DDBJ databases">
        <authorList>
            <person name="Feng G."/>
            <person name="Zhu H."/>
        </authorList>
    </citation>
    <scope>NUCLEOTIDE SEQUENCE [LARGE SCALE GENOMIC DNA]</scope>
    <source>
        <strain evidence="2">1PNM-20</strain>
    </source>
</reference>
<dbReference type="EMBL" id="NSLI01000007">
    <property type="protein sequence ID" value="PAX06369.1"/>
    <property type="molecule type" value="Genomic_DNA"/>
</dbReference>
<organism evidence="1 2">
    <name type="scientific">Sphingomonas lenta</name>
    <dbReference type="NCBI Taxonomy" id="1141887"/>
    <lineage>
        <taxon>Bacteria</taxon>
        <taxon>Pseudomonadati</taxon>
        <taxon>Pseudomonadota</taxon>
        <taxon>Alphaproteobacteria</taxon>
        <taxon>Sphingomonadales</taxon>
        <taxon>Sphingomonadaceae</taxon>
        <taxon>Sphingomonas</taxon>
    </lineage>
</organism>
<comment type="caution">
    <text evidence="1">The sequence shown here is derived from an EMBL/GenBank/DDBJ whole genome shotgun (WGS) entry which is preliminary data.</text>
</comment>